<reference evidence="2 3" key="1">
    <citation type="submission" date="2019-08" db="EMBL/GenBank/DDBJ databases">
        <authorList>
            <person name="Peeters C."/>
        </authorList>
    </citation>
    <scope>NUCLEOTIDE SEQUENCE [LARGE SCALE GENOMIC DNA]</scope>
    <source>
        <strain evidence="2 3">LMG 18089</strain>
    </source>
</reference>
<organism evidence="2 3">
    <name type="scientific">Pandoraea apista</name>
    <dbReference type="NCBI Taxonomy" id="93218"/>
    <lineage>
        <taxon>Bacteria</taxon>
        <taxon>Pseudomonadati</taxon>
        <taxon>Pseudomonadota</taxon>
        <taxon>Betaproteobacteria</taxon>
        <taxon>Burkholderiales</taxon>
        <taxon>Burkholderiaceae</taxon>
        <taxon>Pandoraea</taxon>
    </lineage>
</organism>
<dbReference type="InterPro" id="IPR011322">
    <property type="entry name" value="N-reg_PII-like_a/b"/>
</dbReference>
<sequence length="136" mass="15379">MSTRRERRAITEALASTYTSVVDQQSLFSPAMDGCQLTFFLRQNQTVNHLPFVDWLLEQVRKRHIRGATVVSCSDGIDHLGKRHAARFFELADQPVEIVLAVTDEEADMLLSIVRESGAHVFYTRCPVQFESIGPV</sequence>
<dbReference type="SUPFAM" id="SSF54913">
    <property type="entry name" value="GlnB-like"/>
    <property type="match status" value="1"/>
</dbReference>
<dbReference type="InterPro" id="IPR015867">
    <property type="entry name" value="N-reg_PII/ATP_PRibTrfase_C"/>
</dbReference>
<dbReference type="Pfam" id="PF02641">
    <property type="entry name" value="DUF190"/>
    <property type="match status" value="1"/>
</dbReference>
<comment type="similarity">
    <text evidence="1">Belongs to the UPF0166 family.</text>
</comment>
<protein>
    <submittedName>
        <fullName evidence="2">Uncharacterized protein</fullName>
    </submittedName>
</protein>
<gene>
    <name evidence="2" type="ORF">PAP18089_04608</name>
</gene>
<dbReference type="Gene3D" id="3.30.70.120">
    <property type="match status" value="1"/>
</dbReference>
<dbReference type="AlphaFoldDB" id="A0A5E5PD83"/>
<dbReference type="RefSeq" id="WP_224787574.1">
    <property type="nucleotide sequence ID" value="NZ_CABPSX010000012.1"/>
</dbReference>
<dbReference type="Proteomes" id="UP000364291">
    <property type="component" value="Unassembled WGS sequence"/>
</dbReference>
<evidence type="ECO:0000313" key="3">
    <source>
        <dbReference type="Proteomes" id="UP000364291"/>
    </source>
</evidence>
<dbReference type="InterPro" id="IPR003793">
    <property type="entry name" value="UPF0166"/>
</dbReference>
<dbReference type="GeneID" id="47014773"/>
<dbReference type="EMBL" id="CABPSX010000012">
    <property type="protein sequence ID" value="VVG73599.1"/>
    <property type="molecule type" value="Genomic_DNA"/>
</dbReference>
<proteinExistence type="inferred from homology"/>
<name>A0A5E5PD83_9BURK</name>
<evidence type="ECO:0000256" key="1">
    <source>
        <dbReference type="ARBA" id="ARBA00010554"/>
    </source>
</evidence>
<evidence type="ECO:0000313" key="2">
    <source>
        <dbReference type="EMBL" id="VVG73599.1"/>
    </source>
</evidence>
<accession>A0A5E5PD83</accession>